<reference evidence="1 2" key="1">
    <citation type="submission" date="2021-07" db="EMBL/GenBank/DDBJ databases">
        <authorList>
            <person name="Palmer J.M."/>
        </authorList>
    </citation>
    <scope>NUCLEOTIDE SEQUENCE [LARGE SCALE GENOMIC DNA]</scope>
    <source>
        <strain evidence="1 2">AT_MEX2019</strain>
        <tissue evidence="1">Muscle</tissue>
    </source>
</reference>
<organism evidence="1 2">
    <name type="scientific">Ataeniobius toweri</name>
    <dbReference type="NCBI Taxonomy" id="208326"/>
    <lineage>
        <taxon>Eukaryota</taxon>
        <taxon>Metazoa</taxon>
        <taxon>Chordata</taxon>
        <taxon>Craniata</taxon>
        <taxon>Vertebrata</taxon>
        <taxon>Euteleostomi</taxon>
        <taxon>Actinopterygii</taxon>
        <taxon>Neopterygii</taxon>
        <taxon>Teleostei</taxon>
        <taxon>Neoteleostei</taxon>
        <taxon>Acanthomorphata</taxon>
        <taxon>Ovalentaria</taxon>
        <taxon>Atherinomorphae</taxon>
        <taxon>Cyprinodontiformes</taxon>
        <taxon>Goodeidae</taxon>
        <taxon>Ataeniobius</taxon>
    </lineage>
</organism>
<keyword evidence="2" id="KW-1185">Reference proteome</keyword>
<evidence type="ECO:0000313" key="1">
    <source>
        <dbReference type="EMBL" id="MED6247345.1"/>
    </source>
</evidence>
<sequence>FRQVPARVGPDVTPPLDPAACGSLQTRIINRREGVCDWETLLSITLLLLLLLLTQRKH</sequence>
<feature type="non-terminal residue" evidence="1">
    <location>
        <position position="1"/>
    </location>
</feature>
<name>A0ABU7BCL8_9TELE</name>
<proteinExistence type="predicted"/>
<dbReference type="EMBL" id="JAHUTI010049241">
    <property type="protein sequence ID" value="MED6247345.1"/>
    <property type="molecule type" value="Genomic_DNA"/>
</dbReference>
<accession>A0ABU7BCL8</accession>
<dbReference type="Proteomes" id="UP001345963">
    <property type="component" value="Unassembled WGS sequence"/>
</dbReference>
<comment type="caution">
    <text evidence="1">The sequence shown here is derived from an EMBL/GenBank/DDBJ whole genome shotgun (WGS) entry which is preliminary data.</text>
</comment>
<evidence type="ECO:0000313" key="2">
    <source>
        <dbReference type="Proteomes" id="UP001345963"/>
    </source>
</evidence>
<protein>
    <submittedName>
        <fullName evidence="1">Uncharacterized protein</fullName>
    </submittedName>
</protein>
<gene>
    <name evidence="1" type="ORF">ATANTOWER_027593</name>
</gene>